<dbReference type="eggNOG" id="COG1835">
    <property type="taxonomic scope" value="Bacteria"/>
</dbReference>
<feature type="transmembrane region" description="Helical" evidence="1">
    <location>
        <begin position="261"/>
        <end position="280"/>
    </location>
</feature>
<proteinExistence type="predicted"/>
<dbReference type="EMBL" id="CP001684">
    <property type="protein sequence ID" value="ACV22451.1"/>
    <property type="molecule type" value="Genomic_DNA"/>
</dbReference>
<sequence>MGNERTSTTGTTPVHRRDHALDFIKVVAILLIVFHHYQQDSGAYFDWGINFYHGNFYFGYVVELFFILSGMFMLPYIKRIGDGLTLKRFYLKRALRLLPLVAIAACAYEFMVLIYWHTFHERLFGKTFDLWGIVIDSLGVQDGWVFANPGVNNPTWYVSVLLLCYLVFYLTTALAHRLKVSPYYLYGAVVLWGIAINTYELNLPFMTYTSGRGYCAFFTGVLLAAAFKARPNLPKPLVGICAVILVAFPALIHFHPDIENLRYLLVFIFYPSLIVIARVPQVNRLFEFKWIETLSKVSFDVYIWHVVCLQAVLYVTRLLSINPHFSSHLTMLAFAALTFAVGAVSFYCIEQPITKAIKTKTHLLD</sequence>
<feature type="transmembrane region" description="Helical" evidence="1">
    <location>
        <begin position="57"/>
        <end position="77"/>
    </location>
</feature>
<reference evidence="3 4" key="1">
    <citation type="journal article" date="2009" name="Stand. Genomic Sci.">
        <title>Complete genome sequence of Slackia heliotrinireducens type strain (RHS 1).</title>
        <authorList>
            <person name="Pukall R."/>
            <person name="Lapidus A."/>
            <person name="Nolan M."/>
            <person name="Copeland A."/>
            <person name="Glavina Del Rio T."/>
            <person name="Lucas S."/>
            <person name="Chen F."/>
            <person name="Tice H."/>
            <person name="Cheng J.F."/>
            <person name="Chertkov O."/>
            <person name="Bruce D."/>
            <person name="Goodwin L."/>
            <person name="Kuske C."/>
            <person name="Brettin T."/>
            <person name="Detter J.C."/>
            <person name="Han C."/>
            <person name="Pitluck S."/>
            <person name="Pati A."/>
            <person name="Mavrommatis K."/>
            <person name="Ivanova N."/>
            <person name="Ovchinnikova G."/>
            <person name="Chen A."/>
            <person name="Palaniappan K."/>
            <person name="Schneider S."/>
            <person name="Rohde M."/>
            <person name="Chain P."/>
            <person name="D'haeseleer P."/>
            <person name="Goker M."/>
            <person name="Bristow J."/>
            <person name="Eisen J.A."/>
            <person name="Markowitz V."/>
            <person name="Kyrpides N.C."/>
            <person name="Klenk H.P."/>
            <person name="Hugenholtz P."/>
        </authorList>
    </citation>
    <scope>NUCLEOTIDE SEQUENCE [LARGE SCALE GENOMIC DNA]</scope>
    <source>
        <strain evidence="4">ATCC 29202 / DSM 20476 / NCTC 11029 / RHS 1</strain>
    </source>
</reference>
<feature type="transmembrane region" description="Helical" evidence="1">
    <location>
        <begin position="156"/>
        <end position="176"/>
    </location>
</feature>
<feature type="transmembrane region" description="Helical" evidence="1">
    <location>
        <begin position="205"/>
        <end position="225"/>
    </location>
</feature>
<dbReference type="GO" id="GO:0000271">
    <property type="term" value="P:polysaccharide biosynthetic process"/>
    <property type="evidence" value="ECO:0007669"/>
    <property type="project" value="TreeGrafter"/>
</dbReference>
<dbReference type="AlphaFoldDB" id="C7N6B6"/>
<keyword evidence="1" id="KW-0472">Membrane</keyword>
<dbReference type="Proteomes" id="UP000002026">
    <property type="component" value="Chromosome"/>
</dbReference>
<keyword evidence="3" id="KW-0012">Acyltransferase</keyword>
<dbReference type="HOGENOM" id="CLU_005679_2_1_11"/>
<organism evidence="3 4">
    <name type="scientific">Slackia heliotrinireducens (strain ATCC 29202 / DSM 20476 / NCTC 11029 / RHS 1)</name>
    <name type="common">Peptococcus heliotrinreducens</name>
    <dbReference type="NCBI Taxonomy" id="471855"/>
    <lineage>
        <taxon>Bacteria</taxon>
        <taxon>Bacillati</taxon>
        <taxon>Actinomycetota</taxon>
        <taxon>Coriobacteriia</taxon>
        <taxon>Eggerthellales</taxon>
        <taxon>Eggerthellaceae</taxon>
        <taxon>Slackia</taxon>
    </lineage>
</organism>
<name>C7N6B6_SLAHD</name>
<feature type="transmembrane region" description="Helical" evidence="1">
    <location>
        <begin position="97"/>
        <end position="116"/>
    </location>
</feature>
<feature type="transmembrane region" description="Helical" evidence="1">
    <location>
        <begin position="331"/>
        <end position="349"/>
    </location>
</feature>
<feature type="transmembrane region" description="Helical" evidence="1">
    <location>
        <begin position="301"/>
        <end position="319"/>
    </location>
</feature>
<protein>
    <submittedName>
        <fullName evidence="3">Predicted acyltransferase</fullName>
    </submittedName>
</protein>
<keyword evidence="3" id="KW-0808">Transferase</keyword>
<dbReference type="STRING" id="471855.Shel_14310"/>
<keyword evidence="1" id="KW-1133">Transmembrane helix</keyword>
<keyword evidence="4" id="KW-1185">Reference proteome</keyword>
<evidence type="ECO:0000313" key="3">
    <source>
        <dbReference type="EMBL" id="ACV22451.1"/>
    </source>
</evidence>
<accession>C7N6B6</accession>
<gene>
    <name evidence="3" type="ordered locus">Shel_14310</name>
</gene>
<evidence type="ECO:0000256" key="1">
    <source>
        <dbReference type="SAM" id="Phobius"/>
    </source>
</evidence>
<feature type="domain" description="Acyltransferase 3" evidence="2">
    <location>
        <begin position="19"/>
        <end position="344"/>
    </location>
</feature>
<feature type="transmembrane region" description="Helical" evidence="1">
    <location>
        <begin position="237"/>
        <end position="255"/>
    </location>
</feature>
<feature type="transmembrane region" description="Helical" evidence="1">
    <location>
        <begin position="20"/>
        <end position="37"/>
    </location>
</feature>
<dbReference type="InterPro" id="IPR050879">
    <property type="entry name" value="Acyltransferase_3"/>
</dbReference>
<keyword evidence="1" id="KW-0812">Transmembrane</keyword>
<evidence type="ECO:0000259" key="2">
    <source>
        <dbReference type="Pfam" id="PF01757"/>
    </source>
</evidence>
<dbReference type="PANTHER" id="PTHR23028">
    <property type="entry name" value="ACETYLTRANSFERASE"/>
    <property type="match status" value="1"/>
</dbReference>
<dbReference type="InterPro" id="IPR002656">
    <property type="entry name" value="Acyl_transf_3_dom"/>
</dbReference>
<dbReference type="GO" id="GO:0016747">
    <property type="term" value="F:acyltransferase activity, transferring groups other than amino-acyl groups"/>
    <property type="evidence" value="ECO:0007669"/>
    <property type="project" value="InterPro"/>
</dbReference>
<dbReference type="KEGG" id="shi:Shel_14310"/>
<dbReference type="Pfam" id="PF01757">
    <property type="entry name" value="Acyl_transf_3"/>
    <property type="match status" value="1"/>
</dbReference>
<dbReference type="GO" id="GO:0016020">
    <property type="term" value="C:membrane"/>
    <property type="evidence" value="ECO:0007669"/>
    <property type="project" value="TreeGrafter"/>
</dbReference>
<dbReference type="PANTHER" id="PTHR23028:SF53">
    <property type="entry name" value="ACYL_TRANSF_3 DOMAIN-CONTAINING PROTEIN"/>
    <property type="match status" value="1"/>
</dbReference>
<evidence type="ECO:0000313" key="4">
    <source>
        <dbReference type="Proteomes" id="UP000002026"/>
    </source>
</evidence>
<dbReference type="RefSeq" id="WP_012798553.1">
    <property type="nucleotide sequence ID" value="NC_013165.1"/>
</dbReference>
<feature type="transmembrane region" description="Helical" evidence="1">
    <location>
        <begin position="183"/>
        <end position="199"/>
    </location>
</feature>